<dbReference type="EMBL" id="CP126114">
    <property type="protein sequence ID" value="WHY86063.1"/>
    <property type="molecule type" value="Genomic_DNA"/>
</dbReference>
<accession>A0AA95MQ81</accession>
<feature type="transmembrane region" description="Helical" evidence="1">
    <location>
        <begin position="137"/>
        <end position="157"/>
    </location>
</feature>
<proteinExistence type="predicted"/>
<feature type="transmembrane region" description="Helical" evidence="1">
    <location>
        <begin position="32"/>
        <end position="52"/>
    </location>
</feature>
<keyword evidence="3" id="KW-1185">Reference proteome</keyword>
<keyword evidence="1" id="KW-0472">Membrane</keyword>
<name>A0AA95MQ81_9BACI</name>
<keyword evidence="1" id="KW-0812">Transmembrane</keyword>
<protein>
    <submittedName>
        <fullName evidence="2">Uncharacterized protein</fullName>
    </submittedName>
</protein>
<keyword evidence="1" id="KW-1133">Transmembrane helix</keyword>
<organism evidence="2 3">
    <name type="scientific">Neobacillus novalis</name>
    <dbReference type="NCBI Taxonomy" id="220687"/>
    <lineage>
        <taxon>Bacteria</taxon>
        <taxon>Bacillati</taxon>
        <taxon>Bacillota</taxon>
        <taxon>Bacilli</taxon>
        <taxon>Bacillales</taxon>
        <taxon>Bacillaceae</taxon>
        <taxon>Neobacillus</taxon>
    </lineage>
</organism>
<dbReference type="Proteomes" id="UP001178288">
    <property type="component" value="Chromosome"/>
</dbReference>
<reference evidence="2" key="1">
    <citation type="submission" date="2023-05" db="EMBL/GenBank/DDBJ databases">
        <title>Comparative genomics of Bacillaceae isolates and their secondary metabolite potential.</title>
        <authorList>
            <person name="Song L."/>
            <person name="Nielsen L.J."/>
            <person name="Mohite O."/>
            <person name="Xu X."/>
            <person name="Weber T."/>
            <person name="Kovacs A.T."/>
        </authorList>
    </citation>
    <scope>NUCLEOTIDE SEQUENCE</scope>
    <source>
        <strain evidence="2">XLM17</strain>
    </source>
</reference>
<evidence type="ECO:0000256" key="1">
    <source>
        <dbReference type="SAM" id="Phobius"/>
    </source>
</evidence>
<dbReference type="AlphaFoldDB" id="A0AA95MQ81"/>
<feature type="transmembrane region" description="Helical" evidence="1">
    <location>
        <begin position="177"/>
        <end position="193"/>
    </location>
</feature>
<feature type="transmembrane region" description="Helical" evidence="1">
    <location>
        <begin position="9"/>
        <end position="26"/>
    </location>
</feature>
<evidence type="ECO:0000313" key="3">
    <source>
        <dbReference type="Proteomes" id="UP001178288"/>
    </source>
</evidence>
<dbReference type="KEGG" id="nnv:QNH39_26405"/>
<evidence type="ECO:0000313" key="2">
    <source>
        <dbReference type="EMBL" id="WHY86063.1"/>
    </source>
</evidence>
<sequence length="231" mass="27376">MKIKSFRNILKHLFWWALGVVLYFYIDDHWFRNIIVNISVIAMVTSYLFPWSEWLHEKDLRKERSNAGEDLYKWSDTLVGGDNYLEYLFKSLKPSALPNNINLIYKRILMEANNNIEELRLLRAYFKAYKERQTLTLYYKTVGTGFLSFVIFGIQAILQGRITDQHFVELFHPYNSWGFIFSIIIIALYFFLLPHRGENRINLVINILDESIEQIGLNKEKSNSSLTSKNK</sequence>
<gene>
    <name evidence="2" type="ORF">QNH39_26405</name>
</gene>
<dbReference type="RefSeq" id="WP_066093574.1">
    <property type="nucleotide sequence ID" value="NZ_CP126114.1"/>
</dbReference>